<dbReference type="EMBL" id="AY577421">
    <property type="protein sequence ID" value="AAS86745.1"/>
    <property type="molecule type" value="mRNA"/>
</dbReference>
<accession>Q592P4</accession>
<reference evidence="2" key="1">
    <citation type="submission" date="2004-03" db="EMBL/GenBank/DDBJ databases">
        <title>A genome-wide screening approach for membrane-targeted gene products.</title>
        <authorList>
            <person name="Jaaro H."/>
            <person name="Levy Z."/>
            <person name="Fainzilber M."/>
        </authorList>
    </citation>
    <scope>NUCLEOTIDE SEQUENCE</scope>
    <source>
        <tissue evidence="2">CNS</tissue>
    </source>
</reference>
<feature type="compositionally biased region" description="Basic and acidic residues" evidence="1">
    <location>
        <begin position="54"/>
        <end position="65"/>
    </location>
</feature>
<evidence type="ECO:0000313" key="2">
    <source>
        <dbReference type="EMBL" id="AAS86745.1"/>
    </source>
</evidence>
<protein>
    <submittedName>
        <fullName evidence="2">Uncharacterized protein</fullName>
    </submittedName>
</protein>
<sequence length="115" mass="13225">EPLRDNIVMAFKVENPEQEMQKAAEAEKHRRSAFNKFGKVLNKMQSVTKYMTTKKKDKEPDEKFKSPPTSGRHTRSQSQDEGAESTSPQAKLEHEDAFDLLNKAAEVFKEQTVRK</sequence>
<feature type="region of interest" description="Disordered" evidence="1">
    <location>
        <begin position="50"/>
        <end position="96"/>
    </location>
</feature>
<feature type="non-terminal residue" evidence="2">
    <location>
        <position position="1"/>
    </location>
</feature>
<evidence type="ECO:0000256" key="1">
    <source>
        <dbReference type="SAM" id="MobiDB-lite"/>
    </source>
</evidence>
<proteinExistence type="evidence at transcript level"/>
<dbReference type="AlphaFoldDB" id="Q592P4"/>
<organism evidence="2">
    <name type="scientific">Lymnaea stagnalis</name>
    <name type="common">Great pond snail</name>
    <name type="synonym">Helix stagnalis</name>
    <dbReference type="NCBI Taxonomy" id="6523"/>
    <lineage>
        <taxon>Eukaryota</taxon>
        <taxon>Metazoa</taxon>
        <taxon>Spiralia</taxon>
        <taxon>Lophotrochozoa</taxon>
        <taxon>Mollusca</taxon>
        <taxon>Gastropoda</taxon>
        <taxon>Heterobranchia</taxon>
        <taxon>Euthyneura</taxon>
        <taxon>Panpulmonata</taxon>
        <taxon>Hygrophila</taxon>
        <taxon>Lymnaeoidea</taxon>
        <taxon>Lymnaeidae</taxon>
        <taxon>Lymnaea</taxon>
    </lineage>
</organism>
<feature type="compositionally biased region" description="Polar residues" evidence="1">
    <location>
        <begin position="76"/>
        <end position="89"/>
    </location>
</feature>
<feature type="non-terminal residue" evidence="2">
    <location>
        <position position="115"/>
    </location>
</feature>
<name>Q592P4_LYMST</name>